<evidence type="ECO:0000256" key="1">
    <source>
        <dbReference type="ARBA" id="ARBA00022723"/>
    </source>
</evidence>
<name>A0A1B0D0I5_PHLPP</name>
<dbReference type="PROSITE" id="PS50081">
    <property type="entry name" value="ZF_DAG_PE_2"/>
    <property type="match status" value="1"/>
</dbReference>
<evidence type="ECO:0000313" key="5">
    <source>
        <dbReference type="EnsemblMetazoa" id="PPAI000857-PA"/>
    </source>
</evidence>
<keyword evidence="3" id="KW-0175">Coiled coil</keyword>
<keyword evidence="6" id="KW-1185">Reference proteome</keyword>
<dbReference type="GO" id="GO:0007165">
    <property type="term" value="P:signal transduction"/>
    <property type="evidence" value="ECO:0007669"/>
    <property type="project" value="InterPro"/>
</dbReference>
<evidence type="ECO:0000256" key="4">
    <source>
        <dbReference type="SAM" id="MobiDB-lite"/>
    </source>
</evidence>
<dbReference type="CDD" id="cd01816">
    <property type="entry name" value="RBD_RAF"/>
    <property type="match status" value="1"/>
</dbReference>
<organism evidence="5 6">
    <name type="scientific">Phlebotomus papatasi</name>
    <name type="common">Sandfly</name>
    <dbReference type="NCBI Taxonomy" id="29031"/>
    <lineage>
        <taxon>Eukaryota</taxon>
        <taxon>Metazoa</taxon>
        <taxon>Ecdysozoa</taxon>
        <taxon>Arthropoda</taxon>
        <taxon>Hexapoda</taxon>
        <taxon>Insecta</taxon>
        <taxon>Pterygota</taxon>
        <taxon>Neoptera</taxon>
        <taxon>Endopterygota</taxon>
        <taxon>Diptera</taxon>
        <taxon>Nematocera</taxon>
        <taxon>Psychodoidea</taxon>
        <taxon>Psychodidae</taxon>
        <taxon>Phlebotomus</taxon>
        <taxon>Phlebotomus</taxon>
    </lineage>
</organism>
<dbReference type="Gene3D" id="3.30.60.20">
    <property type="match status" value="1"/>
</dbReference>
<dbReference type="Gene3D" id="3.10.20.90">
    <property type="entry name" value="Phosphatidylinositol 3-kinase Catalytic Subunit, Chain A, domain 1"/>
    <property type="match status" value="1"/>
</dbReference>
<dbReference type="EMBL" id="AJVK01009938">
    <property type="status" value="NOT_ANNOTATED_CDS"/>
    <property type="molecule type" value="Genomic_DNA"/>
</dbReference>
<sequence>MSTNCDKFNGNTIPTIFTDKMNEDAQSDPVEMELELRNLQSVINVTRENIDALNAKFANLQEPPPMYIKEYQELASKLHELRDKELEIMEKLQQQCEYATNTVTVEPPEPPDPDTETESNCSTLTKQPKFVLRAHLPNQQRTSVQVTPGIRLRDALSKALKRRNLTCEMCEVTTQLGSSQPIPWDTDISCIQAEEVYVKVLDKFPVMSQISHQFMRKTFFSLAFCECCRRLLFTGFYCNQCNFRFHQRCADKVPRLCNKIDMESYYQFLLEQNPDNCAGLLKTGGLVSYQSRHVHPRSLNQQDRSNSAPNVCINSVKTLSEHQKMLAQQARGALQSQSGQEHSQSTQASPTNTLKHMKRPRARR</sequence>
<proteinExistence type="predicted"/>
<dbReference type="PROSITE" id="PS00479">
    <property type="entry name" value="ZF_DAG_PE_1"/>
    <property type="match status" value="1"/>
</dbReference>
<dbReference type="Pfam" id="PF02196">
    <property type="entry name" value="RBD"/>
    <property type="match status" value="1"/>
</dbReference>
<reference evidence="5" key="1">
    <citation type="submission" date="2022-08" db="UniProtKB">
        <authorList>
            <consortium name="EnsemblMetazoa"/>
        </authorList>
    </citation>
    <scope>IDENTIFICATION</scope>
    <source>
        <strain evidence="5">Israel</strain>
    </source>
</reference>
<keyword evidence="1" id="KW-0479">Metal-binding</keyword>
<dbReference type="AlphaFoldDB" id="A0A1B0D0I5"/>
<dbReference type="SMART" id="SM00109">
    <property type="entry name" value="C1"/>
    <property type="match status" value="1"/>
</dbReference>
<protein>
    <submittedName>
        <fullName evidence="5">Uncharacterized protein</fullName>
    </submittedName>
</protein>
<dbReference type="InterPro" id="IPR046349">
    <property type="entry name" value="C1-like_sf"/>
</dbReference>
<dbReference type="SUPFAM" id="SSF54236">
    <property type="entry name" value="Ubiquitin-like"/>
    <property type="match status" value="1"/>
</dbReference>
<dbReference type="SUPFAM" id="SSF57889">
    <property type="entry name" value="Cysteine-rich domain"/>
    <property type="match status" value="1"/>
</dbReference>
<accession>A0A1B0D0I5</accession>
<dbReference type="VEuPathDB" id="VectorBase:PPAI000857"/>
<dbReference type="PROSITE" id="PS50898">
    <property type="entry name" value="RBD"/>
    <property type="match status" value="1"/>
</dbReference>
<feature type="region of interest" description="Disordered" evidence="4">
    <location>
        <begin position="325"/>
        <end position="364"/>
    </location>
</feature>
<dbReference type="CDD" id="cd20811">
    <property type="entry name" value="C1_Raf"/>
    <property type="match status" value="1"/>
</dbReference>
<keyword evidence="2" id="KW-0862">Zinc</keyword>
<evidence type="ECO:0000256" key="3">
    <source>
        <dbReference type="SAM" id="Coils"/>
    </source>
</evidence>
<dbReference type="InterPro" id="IPR003116">
    <property type="entry name" value="RBD_dom"/>
</dbReference>
<dbReference type="InterPro" id="IPR029071">
    <property type="entry name" value="Ubiquitin-like_domsf"/>
</dbReference>
<dbReference type="Proteomes" id="UP000092462">
    <property type="component" value="Unassembled WGS sequence"/>
</dbReference>
<dbReference type="SMART" id="SM00455">
    <property type="entry name" value="RBD"/>
    <property type="match status" value="1"/>
</dbReference>
<dbReference type="VEuPathDB" id="VectorBase:PPAPM1_005441"/>
<feature type="coiled-coil region" evidence="3">
    <location>
        <begin position="36"/>
        <end position="95"/>
    </location>
</feature>
<dbReference type="GO" id="GO:0046872">
    <property type="term" value="F:metal ion binding"/>
    <property type="evidence" value="ECO:0007669"/>
    <property type="project" value="UniProtKB-KW"/>
</dbReference>
<feature type="compositionally biased region" description="Polar residues" evidence="4">
    <location>
        <begin position="334"/>
        <end position="354"/>
    </location>
</feature>
<evidence type="ECO:0000256" key="2">
    <source>
        <dbReference type="ARBA" id="ARBA00022833"/>
    </source>
</evidence>
<dbReference type="Pfam" id="PF00130">
    <property type="entry name" value="C1_1"/>
    <property type="match status" value="1"/>
</dbReference>
<feature type="compositionally biased region" description="Basic residues" evidence="4">
    <location>
        <begin position="355"/>
        <end position="364"/>
    </location>
</feature>
<dbReference type="EMBL" id="AJVK01009937">
    <property type="status" value="NOT_ANNOTATED_CDS"/>
    <property type="molecule type" value="Genomic_DNA"/>
</dbReference>
<dbReference type="InterPro" id="IPR002219">
    <property type="entry name" value="PKC_DAG/PE"/>
</dbReference>
<dbReference type="EnsemblMetazoa" id="PPAI000857-RA">
    <property type="protein sequence ID" value="PPAI000857-PA"/>
    <property type="gene ID" value="PPAI000857"/>
</dbReference>
<evidence type="ECO:0000313" key="6">
    <source>
        <dbReference type="Proteomes" id="UP000092462"/>
    </source>
</evidence>